<dbReference type="EMBL" id="JACBAZ010000006">
    <property type="protein sequence ID" value="NWK56791.1"/>
    <property type="molecule type" value="Genomic_DNA"/>
</dbReference>
<dbReference type="AlphaFoldDB" id="A0A851GLT4"/>
<protein>
    <submittedName>
        <fullName evidence="5">Dipeptidase</fullName>
    </submittedName>
</protein>
<dbReference type="Pfam" id="PF07687">
    <property type="entry name" value="M20_dimer"/>
    <property type="match status" value="1"/>
</dbReference>
<dbReference type="GO" id="GO:0008233">
    <property type="term" value="F:peptidase activity"/>
    <property type="evidence" value="ECO:0007669"/>
    <property type="project" value="UniProtKB-KW"/>
</dbReference>
<dbReference type="Proteomes" id="UP000557872">
    <property type="component" value="Unassembled WGS sequence"/>
</dbReference>
<keyword evidence="6" id="KW-1185">Reference proteome</keyword>
<sequence length="444" mass="48331">MTPQLEDLFAFLRFPSISTDSQHRGDVRACAHWLIEKLRSMGLDTELHETPGHPIVTARNTHQADKKTLMIYGHYDVQPVDPVELWDTDPFEPVIKEGRIWGRGSTDNKGQMLAHVLGVEETLQDHGELPVNLILLFEGEEEIGSPNLVPFLEKHKEALACDVIAVSDTGMVAKGVPTMGYGLRGITCCEVTVHGPSGDLHSGVYGGAVANPATAVARLVASLHDADGRIAIDGFYDDVRPLEQWERDMWAKVPGVSDEDTLAITGSPETFGEPGYSSSERLWARPTAEVNGIGGGYQGEGSKTVIPAKAMAKFSFRLVPDQEPADIMRKVKAHLLKHCPKGVTVDVEIGHDGKPFFADPHSENGKAGQAALKEAFGVDPVLIREGGSIPIIQDMKEILGVESLMLGLALPDCQIHAPNENYWIENFEAGIRLNKALMRELASS</sequence>
<proteinExistence type="predicted"/>
<evidence type="ECO:0000256" key="3">
    <source>
        <dbReference type="ARBA" id="ARBA00022801"/>
    </source>
</evidence>
<name>A0A851GLT4_9BACT</name>
<dbReference type="NCBIfam" id="NF006053">
    <property type="entry name" value="PRK08201.1"/>
    <property type="match status" value="1"/>
</dbReference>
<comment type="caution">
    <text evidence="5">The sequence shown here is derived from an EMBL/GenBank/DDBJ whole genome shotgun (WGS) entry which is preliminary data.</text>
</comment>
<dbReference type="PANTHER" id="PTHR43270:SF12">
    <property type="entry name" value="SUCCINYL-DIAMINOPIMELATE DESUCCINYLASE"/>
    <property type="match status" value="1"/>
</dbReference>
<dbReference type="RefSeq" id="WP_178933590.1">
    <property type="nucleotide sequence ID" value="NZ_JACBAZ010000006.1"/>
</dbReference>
<dbReference type="InterPro" id="IPR051458">
    <property type="entry name" value="Cyt/Met_Dipeptidase"/>
</dbReference>
<dbReference type="InterPro" id="IPR011650">
    <property type="entry name" value="Peptidase_M20_dimer"/>
</dbReference>
<reference evidence="5 6" key="1">
    <citation type="submission" date="2020-07" db="EMBL/GenBank/DDBJ databases">
        <title>Roseicoccus Jingziensis gen. nov., sp. nov., isolated from coastal seawater.</title>
        <authorList>
            <person name="Feng X."/>
        </authorList>
    </citation>
    <scope>NUCLEOTIDE SEQUENCE [LARGE SCALE GENOMIC DNA]</scope>
    <source>
        <strain evidence="5 6">N1E253</strain>
    </source>
</reference>
<organism evidence="5 6">
    <name type="scientific">Oceaniferula marina</name>
    <dbReference type="NCBI Taxonomy" id="2748318"/>
    <lineage>
        <taxon>Bacteria</taxon>
        <taxon>Pseudomonadati</taxon>
        <taxon>Verrucomicrobiota</taxon>
        <taxon>Verrucomicrobiia</taxon>
        <taxon>Verrucomicrobiales</taxon>
        <taxon>Verrucomicrobiaceae</taxon>
        <taxon>Oceaniferula</taxon>
    </lineage>
</organism>
<dbReference type="Gene3D" id="3.30.70.360">
    <property type="match status" value="1"/>
</dbReference>
<evidence type="ECO:0000256" key="1">
    <source>
        <dbReference type="ARBA" id="ARBA00022670"/>
    </source>
</evidence>
<dbReference type="SUPFAM" id="SSF55031">
    <property type="entry name" value="Bacterial exopeptidase dimerisation domain"/>
    <property type="match status" value="1"/>
</dbReference>
<dbReference type="SUPFAM" id="SSF53187">
    <property type="entry name" value="Zn-dependent exopeptidases"/>
    <property type="match status" value="1"/>
</dbReference>
<dbReference type="InterPro" id="IPR002933">
    <property type="entry name" value="Peptidase_M20"/>
</dbReference>
<dbReference type="GO" id="GO:0046872">
    <property type="term" value="F:metal ion binding"/>
    <property type="evidence" value="ECO:0007669"/>
    <property type="project" value="UniProtKB-KW"/>
</dbReference>
<dbReference type="Gene3D" id="3.40.630.10">
    <property type="entry name" value="Zn peptidases"/>
    <property type="match status" value="1"/>
</dbReference>
<evidence type="ECO:0000313" key="5">
    <source>
        <dbReference type="EMBL" id="NWK56791.1"/>
    </source>
</evidence>
<keyword evidence="1" id="KW-0645">Protease</keyword>
<gene>
    <name evidence="5" type="ORF">HW115_14305</name>
</gene>
<dbReference type="PANTHER" id="PTHR43270">
    <property type="entry name" value="BETA-ALA-HIS DIPEPTIDASE"/>
    <property type="match status" value="1"/>
</dbReference>
<accession>A0A851GLT4</accession>
<dbReference type="GO" id="GO:0006508">
    <property type="term" value="P:proteolysis"/>
    <property type="evidence" value="ECO:0007669"/>
    <property type="project" value="UniProtKB-KW"/>
</dbReference>
<keyword evidence="3" id="KW-0378">Hydrolase</keyword>
<feature type="domain" description="Peptidase M20 dimerisation" evidence="4">
    <location>
        <begin position="181"/>
        <end position="342"/>
    </location>
</feature>
<dbReference type="InterPro" id="IPR036264">
    <property type="entry name" value="Bact_exopeptidase_dim_dom"/>
</dbReference>
<evidence type="ECO:0000313" key="6">
    <source>
        <dbReference type="Proteomes" id="UP000557872"/>
    </source>
</evidence>
<keyword evidence="2" id="KW-0479">Metal-binding</keyword>
<evidence type="ECO:0000259" key="4">
    <source>
        <dbReference type="Pfam" id="PF07687"/>
    </source>
</evidence>
<dbReference type="Pfam" id="PF01546">
    <property type="entry name" value="Peptidase_M20"/>
    <property type="match status" value="1"/>
</dbReference>
<dbReference type="NCBIfam" id="NF005914">
    <property type="entry name" value="PRK07907.1"/>
    <property type="match status" value="1"/>
</dbReference>
<evidence type="ECO:0000256" key="2">
    <source>
        <dbReference type="ARBA" id="ARBA00022723"/>
    </source>
</evidence>
<dbReference type="NCBIfam" id="NF006579">
    <property type="entry name" value="PRK09104.1"/>
    <property type="match status" value="1"/>
</dbReference>